<evidence type="ECO:0000256" key="2">
    <source>
        <dbReference type="ARBA" id="ARBA00022759"/>
    </source>
</evidence>
<dbReference type="InterPro" id="IPR004603">
    <property type="entry name" value="DNA_mismatch_endonuc_vsr"/>
</dbReference>
<dbReference type="Pfam" id="PF03852">
    <property type="entry name" value="Vsr"/>
    <property type="match status" value="1"/>
</dbReference>
<dbReference type="RefSeq" id="WP_309393874.1">
    <property type="nucleotide sequence ID" value="NZ_JADBEO010000045.1"/>
</dbReference>
<dbReference type="SUPFAM" id="SSF52980">
    <property type="entry name" value="Restriction endonuclease-like"/>
    <property type="match status" value="1"/>
</dbReference>
<keyword evidence="2 6" id="KW-0255">Endonuclease</keyword>
<dbReference type="InterPro" id="IPR011335">
    <property type="entry name" value="Restrct_endonuc-II-like"/>
</dbReference>
<comment type="similarity">
    <text evidence="6">Belongs to the vsr family.</text>
</comment>
<dbReference type="PIRSF" id="PIRSF018267">
    <property type="entry name" value="VSR_endonuc"/>
    <property type="match status" value="1"/>
</dbReference>
<accession>A0ABU1DJG2</accession>
<keyword evidence="3 6" id="KW-0227">DNA damage</keyword>
<evidence type="ECO:0000313" key="7">
    <source>
        <dbReference type="EMBL" id="MDR4308268.1"/>
    </source>
</evidence>
<comment type="function">
    <text evidence="6">May nick specific sequences that contain T:G mispairs resulting from m5C-deamination.</text>
</comment>
<keyword evidence="4 6" id="KW-0378">Hydrolase</keyword>
<proteinExistence type="inferred from homology"/>
<evidence type="ECO:0000256" key="5">
    <source>
        <dbReference type="ARBA" id="ARBA00023204"/>
    </source>
</evidence>
<keyword evidence="8" id="KW-1185">Reference proteome</keyword>
<dbReference type="CDD" id="cd00221">
    <property type="entry name" value="Vsr"/>
    <property type="match status" value="1"/>
</dbReference>
<dbReference type="Proteomes" id="UP001181622">
    <property type="component" value="Unassembled WGS sequence"/>
</dbReference>
<gene>
    <name evidence="7" type="primary">vsr</name>
    <name evidence="7" type="ORF">IHQ68_16745</name>
</gene>
<name>A0ABU1DJG2_9HYPH</name>
<dbReference type="NCBIfam" id="TIGR00632">
    <property type="entry name" value="vsr"/>
    <property type="match status" value="1"/>
</dbReference>
<protein>
    <recommendedName>
        <fullName evidence="6">Very short patch repair endonuclease</fullName>
        <ecNumber evidence="6">3.1.-.-</ecNumber>
    </recommendedName>
</protein>
<evidence type="ECO:0000313" key="8">
    <source>
        <dbReference type="Proteomes" id="UP001181622"/>
    </source>
</evidence>
<reference evidence="7" key="1">
    <citation type="submission" date="2020-10" db="EMBL/GenBank/DDBJ databases">
        <authorList>
            <person name="Abbas A."/>
            <person name="Razzaq R."/>
            <person name="Waqas M."/>
            <person name="Abbas N."/>
            <person name="Nielsen T.K."/>
            <person name="Hansen L.H."/>
            <person name="Hussain S."/>
            <person name="Shahid M."/>
        </authorList>
    </citation>
    <scope>NUCLEOTIDE SEQUENCE</scope>
    <source>
        <strain evidence="7">S14</strain>
    </source>
</reference>
<dbReference type="EMBL" id="JADBEO010000045">
    <property type="protein sequence ID" value="MDR4308268.1"/>
    <property type="molecule type" value="Genomic_DNA"/>
</dbReference>
<keyword evidence="1 6" id="KW-0540">Nuclease</keyword>
<keyword evidence="5 6" id="KW-0234">DNA repair</keyword>
<evidence type="ECO:0000256" key="4">
    <source>
        <dbReference type="ARBA" id="ARBA00022801"/>
    </source>
</evidence>
<evidence type="ECO:0000256" key="6">
    <source>
        <dbReference type="PIRNR" id="PIRNR018267"/>
    </source>
</evidence>
<sequence length="136" mass="15423">MTDPARSAVMRAVKGRDTAPEMLVRRTAHGLGYRFRLHRRDLPGSPDLVFPRARLAVFVHGCFWHGHDCARGARLPKTNADYWRAKIARNVARDARVHGELAALGWRTLTLWECELKDGELLARRLRSAVDGIETI</sequence>
<organism evidence="7 8">
    <name type="scientific">Chelatococcus sambhunathii</name>
    <dbReference type="NCBI Taxonomy" id="363953"/>
    <lineage>
        <taxon>Bacteria</taxon>
        <taxon>Pseudomonadati</taxon>
        <taxon>Pseudomonadota</taxon>
        <taxon>Alphaproteobacteria</taxon>
        <taxon>Hyphomicrobiales</taxon>
        <taxon>Chelatococcaceae</taxon>
        <taxon>Chelatococcus</taxon>
    </lineage>
</organism>
<evidence type="ECO:0000256" key="1">
    <source>
        <dbReference type="ARBA" id="ARBA00022722"/>
    </source>
</evidence>
<comment type="caution">
    <text evidence="7">The sequence shown here is derived from an EMBL/GenBank/DDBJ whole genome shotgun (WGS) entry which is preliminary data.</text>
</comment>
<dbReference type="GO" id="GO:0004519">
    <property type="term" value="F:endonuclease activity"/>
    <property type="evidence" value="ECO:0007669"/>
    <property type="project" value="UniProtKB-KW"/>
</dbReference>
<dbReference type="Gene3D" id="3.40.960.10">
    <property type="entry name" value="VSR Endonuclease"/>
    <property type="match status" value="1"/>
</dbReference>
<dbReference type="EC" id="3.1.-.-" evidence="6"/>
<evidence type="ECO:0000256" key="3">
    <source>
        <dbReference type="ARBA" id="ARBA00022763"/>
    </source>
</evidence>